<dbReference type="Proteomes" id="UP000214596">
    <property type="component" value="Unassembled WGS sequence"/>
</dbReference>
<gene>
    <name evidence="1" type="ORF">CA163_36510</name>
</gene>
<dbReference type="AlphaFoldDB" id="A0A227IZ55"/>
<accession>A0A227IZ55</accession>
<organism evidence="1 2">
    <name type="scientific">Vibrio parahaemolyticus</name>
    <dbReference type="NCBI Taxonomy" id="670"/>
    <lineage>
        <taxon>Bacteria</taxon>
        <taxon>Pseudomonadati</taxon>
        <taxon>Pseudomonadota</taxon>
        <taxon>Gammaproteobacteria</taxon>
        <taxon>Vibrionales</taxon>
        <taxon>Vibrionaceae</taxon>
        <taxon>Vibrio</taxon>
    </lineage>
</organism>
<evidence type="ECO:0000313" key="2">
    <source>
        <dbReference type="Proteomes" id="UP000214596"/>
    </source>
</evidence>
<dbReference type="SUPFAM" id="SSF69336">
    <property type="entry name" value="Alpha subunit of glutamate synthase, C-terminal domain"/>
    <property type="match status" value="1"/>
</dbReference>
<feature type="non-terminal residue" evidence="1">
    <location>
        <position position="1"/>
    </location>
</feature>
<dbReference type="GO" id="GO:0016491">
    <property type="term" value="F:oxidoreductase activity"/>
    <property type="evidence" value="ECO:0007669"/>
    <property type="project" value="InterPro"/>
</dbReference>
<evidence type="ECO:0000313" key="1">
    <source>
        <dbReference type="EMBL" id="OXE27938.1"/>
    </source>
</evidence>
<reference evidence="1 2" key="1">
    <citation type="journal article" date="2017" name="Appl. Environ. Microbiol.">
        <title>Parallel evolution of two clades of a major Atlantic endemic Vibrio parahaemolyticus pathogen lineage by independent acquisition of related pathogenicity islands.</title>
        <authorList>
            <person name="Xu F."/>
            <person name="Gonzalez-Escalona N."/>
            <person name="Drees K.P."/>
            <person name="Sebra R.P."/>
            <person name="Cooper V.S."/>
            <person name="Jones S.H."/>
            <person name="Whistler C.A."/>
        </authorList>
    </citation>
    <scope>NUCLEOTIDE SEQUENCE [LARGE SCALE GENOMIC DNA]</scope>
    <source>
        <strain evidence="1 2">MAVP-3</strain>
    </source>
</reference>
<dbReference type="EMBL" id="NIXT01004913">
    <property type="protein sequence ID" value="OXE27938.1"/>
    <property type="molecule type" value="Genomic_DNA"/>
</dbReference>
<comment type="caution">
    <text evidence="1">The sequence shown here is derived from an EMBL/GenBank/DDBJ whole genome shotgun (WGS) entry which is preliminary data.</text>
</comment>
<sequence>GFTAKQTKLDLSNILEAPISAEGHPLFWTEPNKPFDKAELNQKIVDDALNAVENSQSASFFYNVINTDRSVGARLSGEIAKRYG</sequence>
<protein>
    <submittedName>
        <fullName evidence="1">Uncharacterized protein</fullName>
    </submittedName>
</protein>
<dbReference type="InterPro" id="IPR036485">
    <property type="entry name" value="Glu_synth_asu_C_sf"/>
</dbReference>
<name>A0A227IZ55_VIBPH</name>
<proteinExistence type="predicted"/>
<dbReference type="Gene3D" id="2.160.20.60">
    <property type="entry name" value="Glutamate synthase, alpha subunit, C-terminal domain"/>
    <property type="match status" value="1"/>
</dbReference>
<feature type="non-terminal residue" evidence="1">
    <location>
        <position position="84"/>
    </location>
</feature>